<feature type="region of interest" description="Disordered" evidence="1">
    <location>
        <begin position="158"/>
        <end position="232"/>
    </location>
</feature>
<dbReference type="EMBL" id="AGNL01047552">
    <property type="protein sequence ID" value="EJK46764.1"/>
    <property type="molecule type" value="Genomic_DNA"/>
</dbReference>
<feature type="compositionally biased region" description="Basic and acidic residues" evidence="1">
    <location>
        <begin position="199"/>
        <end position="220"/>
    </location>
</feature>
<evidence type="ECO:0000313" key="3">
    <source>
        <dbReference type="EMBL" id="EJK46764.1"/>
    </source>
</evidence>
<feature type="chain" id="PRO_5003836011" description="RxLR effector protein" evidence="2">
    <location>
        <begin position="21"/>
        <end position="232"/>
    </location>
</feature>
<feature type="compositionally biased region" description="Basic and acidic residues" evidence="1">
    <location>
        <begin position="161"/>
        <end position="171"/>
    </location>
</feature>
<comment type="caution">
    <text evidence="3">The sequence shown here is derived from an EMBL/GenBank/DDBJ whole genome shotgun (WGS) entry which is preliminary data.</text>
</comment>
<keyword evidence="2" id="KW-0732">Signal</keyword>
<feature type="signal peptide" evidence="2">
    <location>
        <begin position="1"/>
        <end position="20"/>
    </location>
</feature>
<feature type="compositionally biased region" description="Low complexity" evidence="1">
    <location>
        <begin position="55"/>
        <end position="65"/>
    </location>
</feature>
<dbReference type="Proteomes" id="UP000266841">
    <property type="component" value="Unassembled WGS sequence"/>
</dbReference>
<evidence type="ECO:0000256" key="1">
    <source>
        <dbReference type="SAM" id="MobiDB-lite"/>
    </source>
</evidence>
<organism evidence="3 4">
    <name type="scientific">Thalassiosira oceanica</name>
    <name type="common">Marine diatom</name>
    <dbReference type="NCBI Taxonomy" id="159749"/>
    <lineage>
        <taxon>Eukaryota</taxon>
        <taxon>Sar</taxon>
        <taxon>Stramenopiles</taxon>
        <taxon>Ochrophyta</taxon>
        <taxon>Bacillariophyta</taxon>
        <taxon>Coscinodiscophyceae</taxon>
        <taxon>Thalassiosirophycidae</taxon>
        <taxon>Thalassiosirales</taxon>
        <taxon>Thalassiosiraceae</taxon>
        <taxon>Thalassiosira</taxon>
    </lineage>
</organism>
<dbReference type="AlphaFoldDB" id="K0R4T2"/>
<gene>
    <name evidence="3" type="ORF">THAOC_34554</name>
</gene>
<name>K0R4T2_THAOC</name>
<evidence type="ECO:0000313" key="4">
    <source>
        <dbReference type="Proteomes" id="UP000266841"/>
    </source>
</evidence>
<proteinExistence type="predicted"/>
<feature type="region of interest" description="Disordered" evidence="1">
    <location>
        <begin position="31"/>
        <end position="66"/>
    </location>
</feature>
<evidence type="ECO:0008006" key="5">
    <source>
        <dbReference type="Google" id="ProtNLM"/>
    </source>
</evidence>
<evidence type="ECO:0000256" key="2">
    <source>
        <dbReference type="SAM" id="SignalP"/>
    </source>
</evidence>
<reference evidence="3 4" key="1">
    <citation type="journal article" date="2012" name="Genome Biol.">
        <title>Genome and low-iron response of an oceanic diatom adapted to chronic iron limitation.</title>
        <authorList>
            <person name="Lommer M."/>
            <person name="Specht M."/>
            <person name="Roy A.S."/>
            <person name="Kraemer L."/>
            <person name="Andreson R."/>
            <person name="Gutowska M.A."/>
            <person name="Wolf J."/>
            <person name="Bergner S.V."/>
            <person name="Schilhabel M.B."/>
            <person name="Klostermeier U.C."/>
            <person name="Beiko R.G."/>
            <person name="Rosenstiel P."/>
            <person name="Hippler M."/>
            <person name="Laroche J."/>
        </authorList>
    </citation>
    <scope>NUCLEOTIDE SEQUENCE [LARGE SCALE GENOMIC DNA]</scope>
    <source>
        <strain evidence="3 4">CCMP1005</strain>
    </source>
</reference>
<keyword evidence="4" id="KW-1185">Reference proteome</keyword>
<protein>
    <recommendedName>
        <fullName evidence="5">RxLR effector protein</fullName>
    </recommendedName>
</protein>
<sequence>MKFFTLVSVIAFALESGAEVASLRGNSFEEQAHEASVTEKFPPQPTQKFPHAHTKNSTTTHTTKVSTKEPIATAITAASVAATTATTLKSTMADIAIRDSAQARMRSISLSLKLFSRLWRTKASVASATEVRACVATLSVPITKWTLVPIAPLDSATATRRYGEGDGGERDGDPDEEGREDPTSECGDDEPPNGGSRQSPEHERTDRPEPADIPDVHGEAGGEAGAVAPQRL</sequence>
<accession>K0R4T2</accession>